<evidence type="ECO:0000256" key="2">
    <source>
        <dbReference type="ARBA" id="ARBA00023186"/>
    </source>
</evidence>
<dbReference type="GO" id="GO:0005737">
    <property type="term" value="C:cytoplasm"/>
    <property type="evidence" value="ECO:0007669"/>
    <property type="project" value="UniProtKB-SubCell"/>
</dbReference>
<dbReference type="HAMAP" id="MF_01384">
    <property type="entry name" value="UreD"/>
    <property type="match status" value="1"/>
</dbReference>
<comment type="subcellular location">
    <subcellularLocation>
        <location evidence="3">Cytoplasm</location>
    </subcellularLocation>
</comment>
<proteinExistence type="inferred from homology"/>
<dbReference type="PANTHER" id="PTHR33643:SF1">
    <property type="entry name" value="UREASE ACCESSORY PROTEIN D"/>
    <property type="match status" value="1"/>
</dbReference>
<protein>
    <recommendedName>
        <fullName evidence="3">Urease accessory protein UreD</fullName>
    </recommendedName>
</protein>
<dbReference type="GO" id="GO:0016151">
    <property type="term" value="F:nickel cation binding"/>
    <property type="evidence" value="ECO:0007669"/>
    <property type="project" value="UniProtKB-UniRule"/>
</dbReference>
<accession>A0A1X7MR06</accession>
<comment type="subunit">
    <text evidence="3">UreD, UreF and UreG form a complex that acts as a GTP-hydrolysis-dependent molecular chaperone, activating the urease apoprotein by helping to assemble the nickel containing metallocenter of UreC. The UreE protein probably delivers the nickel.</text>
</comment>
<keyword evidence="5" id="KW-1185">Reference proteome</keyword>
<dbReference type="EMBL" id="FXBL01000003">
    <property type="protein sequence ID" value="SMH26771.1"/>
    <property type="molecule type" value="Genomic_DNA"/>
</dbReference>
<gene>
    <name evidence="3" type="primary">ureD</name>
    <name evidence="4" type="ORF">SAMN02982922_0446</name>
</gene>
<dbReference type="InterPro" id="IPR002669">
    <property type="entry name" value="UreD"/>
</dbReference>
<organism evidence="4 5">
    <name type="scientific">Mesorhizobium australicum</name>
    <dbReference type="NCBI Taxonomy" id="536018"/>
    <lineage>
        <taxon>Bacteria</taxon>
        <taxon>Pseudomonadati</taxon>
        <taxon>Pseudomonadota</taxon>
        <taxon>Alphaproteobacteria</taxon>
        <taxon>Hyphomicrobiales</taxon>
        <taxon>Phyllobacteriaceae</taxon>
        <taxon>Mesorhizobium</taxon>
    </lineage>
</organism>
<dbReference type="Pfam" id="PF01774">
    <property type="entry name" value="UreD"/>
    <property type="match status" value="1"/>
</dbReference>
<comment type="function">
    <text evidence="3">Required for maturation of urease via the functional incorporation of the urease nickel metallocenter.</text>
</comment>
<keyword evidence="2 3" id="KW-0143">Chaperone</keyword>
<keyword evidence="3" id="KW-0996">Nickel insertion</keyword>
<name>A0A1X7MR06_9HYPH</name>
<comment type="similarity">
    <text evidence="1 3">Belongs to the UreD family.</text>
</comment>
<evidence type="ECO:0000313" key="5">
    <source>
        <dbReference type="Proteomes" id="UP000193083"/>
    </source>
</evidence>
<dbReference type="PANTHER" id="PTHR33643">
    <property type="entry name" value="UREASE ACCESSORY PROTEIN D"/>
    <property type="match status" value="1"/>
</dbReference>
<reference evidence="4 5" key="1">
    <citation type="submission" date="2017-04" db="EMBL/GenBank/DDBJ databases">
        <authorList>
            <person name="Afonso C.L."/>
            <person name="Miller P.J."/>
            <person name="Scott M.A."/>
            <person name="Spackman E."/>
            <person name="Goraichik I."/>
            <person name="Dimitrov K.M."/>
            <person name="Suarez D.L."/>
            <person name="Swayne D.E."/>
        </authorList>
    </citation>
    <scope>NUCLEOTIDE SEQUENCE [LARGE SCALE GENOMIC DNA]</scope>
    <source>
        <strain evidence="4 5">B5P</strain>
    </source>
</reference>
<evidence type="ECO:0000256" key="1">
    <source>
        <dbReference type="ARBA" id="ARBA00007177"/>
    </source>
</evidence>
<evidence type="ECO:0000313" key="4">
    <source>
        <dbReference type="EMBL" id="SMH26771.1"/>
    </source>
</evidence>
<sequence length="232" mass="25115">MAFIYVQNPSGAVFSGDQLELRIAARNGAKLHVTSTSATKLHRMLDGSAFQKVQLEAKQGSYIEYLPDQLIPQAQSSYNQETTINLDRGSMLIASEIIAPGRLARGEIFAFSRLKLETQIRLDGSTLFTDRIVLEPTTTPINIRGVLGSFLYSGNLLALIPGGNAKGVYDAASSLDMTGEDFRLGVGALPGAVGIIVRVLARSSSTITRLMEDAWSRIRMQMIGAPAPSKRK</sequence>
<evidence type="ECO:0000256" key="3">
    <source>
        <dbReference type="HAMAP-Rule" id="MF_01384"/>
    </source>
</evidence>
<dbReference type="AlphaFoldDB" id="A0A1X7MR06"/>
<dbReference type="Proteomes" id="UP000193083">
    <property type="component" value="Unassembled WGS sequence"/>
</dbReference>
<keyword evidence="3" id="KW-0963">Cytoplasm</keyword>